<dbReference type="Pfam" id="PF01794">
    <property type="entry name" value="Ferric_reduct"/>
    <property type="match status" value="1"/>
</dbReference>
<comment type="catalytic activity">
    <reaction evidence="13">
        <text>2 a Fe(II)-siderophore + NADP(+) + H(+) = 2 a Fe(III)-siderophore + NADPH</text>
        <dbReference type="Rhea" id="RHEA:28795"/>
        <dbReference type="Rhea" id="RHEA-COMP:11342"/>
        <dbReference type="Rhea" id="RHEA-COMP:11344"/>
        <dbReference type="ChEBI" id="CHEBI:15378"/>
        <dbReference type="ChEBI" id="CHEBI:29033"/>
        <dbReference type="ChEBI" id="CHEBI:29034"/>
        <dbReference type="ChEBI" id="CHEBI:57783"/>
        <dbReference type="ChEBI" id="CHEBI:58349"/>
        <dbReference type="EC" id="1.16.1.9"/>
    </reaction>
</comment>
<evidence type="ECO:0000313" key="17">
    <source>
        <dbReference type="Proteomes" id="UP000193986"/>
    </source>
</evidence>
<dbReference type="Gene3D" id="3.40.50.80">
    <property type="entry name" value="Nucleotide-binding domain of ferredoxin-NADP reductase (FNR) module"/>
    <property type="match status" value="1"/>
</dbReference>
<dbReference type="PANTHER" id="PTHR32361:SF9">
    <property type="entry name" value="FERRIC REDUCTASE TRANSMEMBRANE COMPONENT 3-RELATED"/>
    <property type="match status" value="1"/>
</dbReference>
<keyword evidence="17" id="KW-1185">Reference proteome</keyword>
<dbReference type="CDD" id="cd06186">
    <property type="entry name" value="NOX_Duox_like_FAD_NADP"/>
    <property type="match status" value="1"/>
</dbReference>
<evidence type="ECO:0000313" key="16">
    <source>
        <dbReference type="EMBL" id="ORY23691.1"/>
    </source>
</evidence>
<dbReference type="InterPro" id="IPR017927">
    <property type="entry name" value="FAD-bd_FR_type"/>
</dbReference>
<keyword evidence="5" id="KW-1003">Cell membrane</keyword>
<dbReference type="PROSITE" id="PS51384">
    <property type="entry name" value="FAD_FR"/>
    <property type="match status" value="1"/>
</dbReference>
<keyword evidence="7" id="KW-0249">Electron transport</keyword>
<dbReference type="InterPro" id="IPR013112">
    <property type="entry name" value="FAD-bd_8"/>
</dbReference>
<dbReference type="OrthoDB" id="17725at2759"/>
<feature type="transmembrane region" description="Helical" evidence="14">
    <location>
        <begin position="38"/>
        <end position="55"/>
    </location>
</feature>
<evidence type="ECO:0000256" key="6">
    <source>
        <dbReference type="ARBA" id="ARBA00022692"/>
    </source>
</evidence>
<dbReference type="PANTHER" id="PTHR32361">
    <property type="entry name" value="FERRIC/CUPRIC REDUCTASE TRANSMEMBRANE COMPONENT"/>
    <property type="match status" value="1"/>
</dbReference>
<organism evidence="16 17">
    <name type="scientific">Naematelia encephala</name>
    <dbReference type="NCBI Taxonomy" id="71784"/>
    <lineage>
        <taxon>Eukaryota</taxon>
        <taxon>Fungi</taxon>
        <taxon>Dikarya</taxon>
        <taxon>Basidiomycota</taxon>
        <taxon>Agaricomycotina</taxon>
        <taxon>Tremellomycetes</taxon>
        <taxon>Tremellales</taxon>
        <taxon>Naemateliaceae</taxon>
        <taxon>Naematelia</taxon>
    </lineage>
</organism>
<dbReference type="InterPro" id="IPR017938">
    <property type="entry name" value="Riboflavin_synthase-like_b-brl"/>
</dbReference>
<evidence type="ECO:0000256" key="9">
    <source>
        <dbReference type="ARBA" id="ARBA00023002"/>
    </source>
</evidence>
<evidence type="ECO:0000256" key="8">
    <source>
        <dbReference type="ARBA" id="ARBA00022989"/>
    </source>
</evidence>
<comment type="caution">
    <text evidence="16">The sequence shown here is derived from an EMBL/GenBank/DDBJ whole genome shotgun (WGS) entry which is preliminary data.</text>
</comment>
<comment type="subcellular location">
    <subcellularLocation>
        <location evidence="1">Cell membrane</location>
        <topology evidence="1">Multi-pass membrane protein</topology>
    </subcellularLocation>
</comment>
<dbReference type="GO" id="GO:0015677">
    <property type="term" value="P:copper ion import"/>
    <property type="evidence" value="ECO:0007669"/>
    <property type="project" value="TreeGrafter"/>
</dbReference>
<dbReference type="InterPro" id="IPR013130">
    <property type="entry name" value="Fe3_Rdtase_TM_dom"/>
</dbReference>
<dbReference type="InParanoid" id="A0A1Y2AMB1"/>
<gene>
    <name evidence="16" type="ORF">BCR39DRAFT_590872</name>
</gene>
<reference evidence="16 17" key="1">
    <citation type="submission" date="2016-07" db="EMBL/GenBank/DDBJ databases">
        <title>Pervasive Adenine N6-methylation of Active Genes in Fungi.</title>
        <authorList>
            <consortium name="DOE Joint Genome Institute"/>
            <person name="Mondo S.J."/>
            <person name="Dannebaum R.O."/>
            <person name="Kuo R.C."/>
            <person name="Labutti K."/>
            <person name="Haridas S."/>
            <person name="Kuo A."/>
            <person name="Salamov A."/>
            <person name="Ahrendt S.R."/>
            <person name="Lipzen A."/>
            <person name="Sullivan W."/>
            <person name="Andreopoulos W.B."/>
            <person name="Clum A."/>
            <person name="Lindquist E."/>
            <person name="Daum C."/>
            <person name="Ramamoorthy G.K."/>
            <person name="Gryganskyi A."/>
            <person name="Culley D."/>
            <person name="Magnuson J.K."/>
            <person name="James T.Y."/>
            <person name="O'Malley M.A."/>
            <person name="Stajich J.E."/>
            <person name="Spatafora J.W."/>
            <person name="Visel A."/>
            <person name="Grigoriev I.V."/>
        </authorList>
    </citation>
    <scope>NUCLEOTIDE SEQUENCE [LARGE SCALE GENOMIC DNA]</scope>
    <source>
        <strain evidence="16 17">68-887.2</strain>
    </source>
</reference>
<evidence type="ECO:0000256" key="4">
    <source>
        <dbReference type="ARBA" id="ARBA00022448"/>
    </source>
</evidence>
<dbReference type="Pfam" id="PF08022">
    <property type="entry name" value="FAD_binding_8"/>
    <property type="match status" value="1"/>
</dbReference>
<keyword evidence="12" id="KW-0325">Glycoprotein</keyword>
<proteinExistence type="inferred from homology"/>
<evidence type="ECO:0000259" key="15">
    <source>
        <dbReference type="PROSITE" id="PS51384"/>
    </source>
</evidence>
<dbReference type="Gene3D" id="2.40.30.10">
    <property type="entry name" value="Translation factors"/>
    <property type="match status" value="1"/>
</dbReference>
<dbReference type="Pfam" id="PF08030">
    <property type="entry name" value="NAD_binding_6"/>
    <property type="match status" value="1"/>
</dbReference>
<dbReference type="InterPro" id="IPR039261">
    <property type="entry name" value="FNR_nucleotide-bd"/>
</dbReference>
<dbReference type="SFLD" id="SFLDG01168">
    <property type="entry name" value="Ferric_reductase_subgroup_(FRE"/>
    <property type="match status" value="1"/>
</dbReference>
<evidence type="ECO:0000256" key="7">
    <source>
        <dbReference type="ARBA" id="ARBA00022982"/>
    </source>
</evidence>
<dbReference type="GO" id="GO:0006879">
    <property type="term" value="P:intracellular iron ion homeostasis"/>
    <property type="evidence" value="ECO:0007669"/>
    <property type="project" value="TreeGrafter"/>
</dbReference>
<protein>
    <recommendedName>
        <fullName evidence="3">ferric-chelate reductase (NADPH)</fullName>
        <ecNumber evidence="3">1.16.1.9</ecNumber>
    </recommendedName>
</protein>
<evidence type="ECO:0000256" key="5">
    <source>
        <dbReference type="ARBA" id="ARBA00022475"/>
    </source>
</evidence>
<dbReference type="GO" id="GO:0006826">
    <property type="term" value="P:iron ion transport"/>
    <property type="evidence" value="ECO:0007669"/>
    <property type="project" value="TreeGrafter"/>
</dbReference>
<dbReference type="STRING" id="71784.A0A1Y2AMB1"/>
<evidence type="ECO:0000256" key="13">
    <source>
        <dbReference type="ARBA" id="ARBA00048483"/>
    </source>
</evidence>
<evidence type="ECO:0000256" key="1">
    <source>
        <dbReference type="ARBA" id="ARBA00004651"/>
    </source>
</evidence>
<keyword evidence="11 14" id="KW-0472">Membrane</keyword>
<feature type="transmembrane region" description="Helical" evidence="14">
    <location>
        <begin position="256"/>
        <end position="276"/>
    </location>
</feature>
<dbReference type="InterPro" id="IPR051410">
    <property type="entry name" value="Ferric/Cupric_Reductase"/>
</dbReference>
<feature type="transmembrane region" description="Helical" evidence="14">
    <location>
        <begin position="203"/>
        <end position="226"/>
    </location>
</feature>
<dbReference type="InterPro" id="IPR013121">
    <property type="entry name" value="Fe_red_NAD-bd_6"/>
</dbReference>
<dbReference type="EMBL" id="MCFC01000076">
    <property type="protein sequence ID" value="ORY23691.1"/>
    <property type="molecule type" value="Genomic_DNA"/>
</dbReference>
<keyword evidence="9" id="KW-0560">Oxidoreductase</keyword>
<dbReference type="GO" id="GO:0052851">
    <property type="term" value="F:ferric-chelate reductase (NADPH) activity"/>
    <property type="evidence" value="ECO:0007669"/>
    <property type="project" value="UniProtKB-EC"/>
</dbReference>
<name>A0A1Y2AMB1_9TREE</name>
<evidence type="ECO:0000256" key="14">
    <source>
        <dbReference type="SAM" id="Phobius"/>
    </source>
</evidence>
<evidence type="ECO:0000256" key="3">
    <source>
        <dbReference type="ARBA" id="ARBA00012668"/>
    </source>
</evidence>
<keyword evidence="10" id="KW-0406">Ion transport</keyword>
<feature type="transmembrane region" description="Helical" evidence="14">
    <location>
        <begin position="232"/>
        <end position="249"/>
    </location>
</feature>
<keyword evidence="6 14" id="KW-0812">Transmembrane</keyword>
<evidence type="ECO:0000256" key="12">
    <source>
        <dbReference type="ARBA" id="ARBA00023180"/>
    </source>
</evidence>
<accession>A0A1Y2AMB1</accession>
<keyword evidence="8 14" id="KW-1133">Transmembrane helix</keyword>
<dbReference type="EC" id="1.16.1.9" evidence="3"/>
<dbReference type="SFLD" id="SFLDS00052">
    <property type="entry name" value="Ferric_Reductase_Domain"/>
    <property type="match status" value="1"/>
</dbReference>
<dbReference type="SUPFAM" id="SSF63380">
    <property type="entry name" value="Riboflavin synthase domain-like"/>
    <property type="match status" value="1"/>
</dbReference>
<dbReference type="Proteomes" id="UP000193986">
    <property type="component" value="Unassembled WGS sequence"/>
</dbReference>
<dbReference type="AlphaFoldDB" id="A0A1Y2AMB1"/>
<feature type="transmembrane region" description="Helical" evidence="14">
    <location>
        <begin position="134"/>
        <end position="158"/>
    </location>
</feature>
<feature type="transmembrane region" description="Helical" evidence="14">
    <location>
        <begin position="170"/>
        <end position="191"/>
    </location>
</feature>
<evidence type="ECO:0000256" key="2">
    <source>
        <dbReference type="ARBA" id="ARBA00006278"/>
    </source>
</evidence>
<dbReference type="GO" id="GO:0005886">
    <property type="term" value="C:plasma membrane"/>
    <property type="evidence" value="ECO:0007669"/>
    <property type="project" value="UniProtKB-SubCell"/>
</dbReference>
<keyword evidence="4" id="KW-0813">Transport</keyword>
<feature type="domain" description="FAD-binding FR-type" evidence="15">
    <location>
        <begin position="256"/>
        <end position="383"/>
    </location>
</feature>
<sequence>MSINLDKRDDGVPLANFDPTDVWAAPGDRLQAYTANKWLFVSVMIVLGLFILLQLPHTFIRLRSSPSWWYNFSLLRSKELHTDEKSQSTGSSETVTATAHSPFRLRHVRWPIPVYRVAAWCQADFLTDASRSTLVVMFFLSLTAGLGIKAGGVGTWLAYGYTAVNFLHRWTGRLVLLLSFLHVTAYLVVFYKAGIAKQEMAKPANYLGAVAFGGLCLTGIVSIGYIRKRWWLVFKFGHHFGILLLLAGLNYHSGDVIPYLLAIWGLVVLNTIFRSVTTRLTFATLLPLPGADSTLVTFPTLTRGFTPGQHVRVRIATGYSWKAVFESHPFTIASADSDGQAVQLVVKRAGDWTNMLYRIASESDGGARIRCSVEGPYGGPINFIFPAFSSVLIVVAGSGISFGLGTVAGLLVDIRRGKAACKQLTMVWTVRSRAIIDALAPQILKLDQSAEGLELVQPDFRLNMILCFTAPVAAVVTNNEDVRPSLAFKSLAEASTTHLETASNQITILNRRPDLREILDDVVRNTTDGGVGVGGCGPAGMVDDLEKMVRGVPRIDRQRVGGVELHSERFSL</sequence>
<evidence type="ECO:0000256" key="11">
    <source>
        <dbReference type="ARBA" id="ARBA00023136"/>
    </source>
</evidence>
<comment type="similarity">
    <text evidence="2">Belongs to the ferric reductase (FRE) family.</text>
</comment>
<evidence type="ECO:0000256" key="10">
    <source>
        <dbReference type="ARBA" id="ARBA00023065"/>
    </source>
</evidence>
<feature type="transmembrane region" description="Helical" evidence="14">
    <location>
        <begin position="383"/>
        <end position="412"/>
    </location>
</feature>